<dbReference type="EnsemblPlants" id="QL08p009748:mrna">
    <property type="protein sequence ID" value="QL08p009748:mrna:CDS:1"/>
    <property type="gene ID" value="QL08p009748"/>
</dbReference>
<dbReference type="AlphaFoldDB" id="A0A7N2M962"/>
<evidence type="ECO:0000313" key="4">
    <source>
        <dbReference type="EnsemblPlants" id="QL08p009748:mrna:CDS:1"/>
    </source>
</evidence>
<evidence type="ECO:0000256" key="1">
    <source>
        <dbReference type="ARBA" id="ARBA00005502"/>
    </source>
</evidence>
<accession>A0A7N2M962</accession>
<dbReference type="InterPro" id="IPR013785">
    <property type="entry name" value="Aldolase_TIM"/>
</dbReference>
<sequence>MTKPISQIRNLSAKPNDLKPPNPDLTRRLPPYTLIVSSPMDTVTESAMATIVASLGGIRIIHSNLSAQVQAAMVRSIKSRRVPFLSPSHRISSFDDFDVLSPYVLVTKSGSLRSKFVGYMSKSDWLNLEDERKGLEVKLYMKTSNDIVVLWNQSLD</sequence>
<feature type="region of interest" description="Disordered" evidence="2">
    <location>
        <begin position="1"/>
        <end position="26"/>
    </location>
</feature>
<dbReference type="PANTHER" id="PTHR11911:SF111">
    <property type="entry name" value="INOSINE-5'-MONOPHOSPHATE DEHYDROGENASE"/>
    <property type="match status" value="1"/>
</dbReference>
<dbReference type="InterPro" id="IPR005990">
    <property type="entry name" value="IMP_DH"/>
</dbReference>
<dbReference type="InParanoid" id="A0A7N2M962"/>
<proteinExistence type="inferred from homology"/>
<evidence type="ECO:0000313" key="5">
    <source>
        <dbReference type="Proteomes" id="UP000594261"/>
    </source>
</evidence>
<protein>
    <recommendedName>
        <fullName evidence="3">IMP dehydrogenase/GMP reductase domain-containing protein</fullName>
    </recommendedName>
</protein>
<name>A0A7N2M962_QUELO</name>
<dbReference type="Gene3D" id="3.20.20.70">
    <property type="entry name" value="Aldolase class I"/>
    <property type="match status" value="1"/>
</dbReference>
<reference evidence="4 5" key="1">
    <citation type="journal article" date="2016" name="G3 (Bethesda)">
        <title>First Draft Assembly and Annotation of the Genome of a California Endemic Oak Quercus lobata Nee (Fagaceae).</title>
        <authorList>
            <person name="Sork V.L."/>
            <person name="Fitz-Gibbon S.T."/>
            <person name="Puiu D."/>
            <person name="Crepeau M."/>
            <person name="Gugger P.F."/>
            <person name="Sherman R."/>
            <person name="Stevens K."/>
            <person name="Langley C.H."/>
            <person name="Pellegrini M."/>
            <person name="Salzberg S.L."/>
        </authorList>
    </citation>
    <scope>NUCLEOTIDE SEQUENCE [LARGE SCALE GENOMIC DNA]</scope>
    <source>
        <strain evidence="4 5">cv. SW786</strain>
    </source>
</reference>
<keyword evidence="5" id="KW-1185">Reference proteome</keyword>
<reference evidence="4" key="2">
    <citation type="submission" date="2021-01" db="UniProtKB">
        <authorList>
            <consortium name="EnsemblPlants"/>
        </authorList>
    </citation>
    <scope>IDENTIFICATION</scope>
</reference>
<feature type="compositionally biased region" description="Polar residues" evidence="2">
    <location>
        <begin position="1"/>
        <end position="10"/>
    </location>
</feature>
<organism evidence="4 5">
    <name type="scientific">Quercus lobata</name>
    <name type="common">Valley oak</name>
    <dbReference type="NCBI Taxonomy" id="97700"/>
    <lineage>
        <taxon>Eukaryota</taxon>
        <taxon>Viridiplantae</taxon>
        <taxon>Streptophyta</taxon>
        <taxon>Embryophyta</taxon>
        <taxon>Tracheophyta</taxon>
        <taxon>Spermatophyta</taxon>
        <taxon>Magnoliopsida</taxon>
        <taxon>eudicotyledons</taxon>
        <taxon>Gunneridae</taxon>
        <taxon>Pentapetalae</taxon>
        <taxon>rosids</taxon>
        <taxon>fabids</taxon>
        <taxon>Fagales</taxon>
        <taxon>Fagaceae</taxon>
        <taxon>Quercus</taxon>
    </lineage>
</organism>
<comment type="similarity">
    <text evidence="1">Belongs to the IMPDH/GMPR family.</text>
</comment>
<dbReference type="PANTHER" id="PTHR11911">
    <property type="entry name" value="INOSINE-5-MONOPHOSPHATE DEHYDROGENASE RELATED"/>
    <property type="match status" value="1"/>
</dbReference>
<dbReference type="Proteomes" id="UP000594261">
    <property type="component" value="Chromosome 8"/>
</dbReference>
<dbReference type="Gramene" id="QL08p009748:mrna">
    <property type="protein sequence ID" value="QL08p009748:mrna:CDS:1"/>
    <property type="gene ID" value="QL08p009748"/>
</dbReference>
<dbReference type="GO" id="GO:0006183">
    <property type="term" value="P:GTP biosynthetic process"/>
    <property type="evidence" value="ECO:0007669"/>
    <property type="project" value="TreeGrafter"/>
</dbReference>
<dbReference type="OMA" id="MIEEFMA"/>
<dbReference type="GO" id="GO:0003938">
    <property type="term" value="F:IMP dehydrogenase activity"/>
    <property type="evidence" value="ECO:0007669"/>
    <property type="project" value="InterPro"/>
</dbReference>
<evidence type="ECO:0000256" key="2">
    <source>
        <dbReference type="SAM" id="MobiDB-lite"/>
    </source>
</evidence>
<dbReference type="GO" id="GO:0005737">
    <property type="term" value="C:cytoplasm"/>
    <property type="evidence" value="ECO:0007669"/>
    <property type="project" value="TreeGrafter"/>
</dbReference>
<dbReference type="InterPro" id="IPR001093">
    <property type="entry name" value="IMP_DH_GMPRt"/>
</dbReference>
<evidence type="ECO:0000259" key="3">
    <source>
        <dbReference type="Pfam" id="PF00478"/>
    </source>
</evidence>
<dbReference type="EMBL" id="LRBV02000008">
    <property type="status" value="NOT_ANNOTATED_CDS"/>
    <property type="molecule type" value="Genomic_DNA"/>
</dbReference>
<dbReference type="Pfam" id="PF00478">
    <property type="entry name" value="IMPDH"/>
    <property type="match status" value="1"/>
</dbReference>
<feature type="domain" description="IMP dehydrogenase/GMP reductase" evidence="3">
    <location>
        <begin position="25"/>
        <end position="90"/>
    </location>
</feature>
<dbReference type="SUPFAM" id="SSF51412">
    <property type="entry name" value="Inosine monophosphate dehydrogenase (IMPDH)"/>
    <property type="match status" value="1"/>
</dbReference>